<protein>
    <recommendedName>
        <fullName evidence="5">Colicin transporter</fullName>
    </recommendedName>
</protein>
<reference evidence="3 4" key="1">
    <citation type="submission" date="2017-07" db="EMBL/GenBank/DDBJ databases">
        <title>Bifidobacterium novel species.</title>
        <authorList>
            <person name="Lugli G.A."/>
            <person name="Milani C."/>
            <person name="Duranti S."/>
            <person name="Mangifesta M."/>
        </authorList>
    </citation>
    <scope>NUCLEOTIDE SEQUENCE [LARGE SCALE GENOMIC DNA]</scope>
    <source>
        <strain evidence="3 4">77</strain>
    </source>
</reference>
<keyword evidence="4" id="KW-1185">Reference proteome</keyword>
<evidence type="ECO:0000256" key="1">
    <source>
        <dbReference type="SAM" id="MobiDB-lite"/>
    </source>
</evidence>
<proteinExistence type="predicted"/>
<feature type="compositionally biased region" description="Basic and acidic residues" evidence="1">
    <location>
        <begin position="213"/>
        <end position="232"/>
    </location>
</feature>
<keyword evidence="2" id="KW-1133">Transmembrane helix</keyword>
<keyword evidence="2" id="KW-0812">Transmembrane</keyword>
<feature type="region of interest" description="Disordered" evidence="1">
    <location>
        <begin position="211"/>
        <end position="232"/>
    </location>
</feature>
<evidence type="ECO:0000256" key="2">
    <source>
        <dbReference type="SAM" id="Phobius"/>
    </source>
</evidence>
<feature type="region of interest" description="Disordered" evidence="1">
    <location>
        <begin position="295"/>
        <end position="316"/>
    </location>
</feature>
<comment type="caution">
    <text evidence="3">The sequence shown here is derived from an EMBL/GenBank/DDBJ whole genome shotgun (WGS) entry which is preliminary data.</text>
</comment>
<dbReference type="AlphaFoldDB" id="A0A2N5IW74"/>
<dbReference type="EMBL" id="NMWT01000028">
    <property type="protein sequence ID" value="PLS26213.1"/>
    <property type="molecule type" value="Genomic_DNA"/>
</dbReference>
<feature type="region of interest" description="Disordered" evidence="1">
    <location>
        <begin position="1"/>
        <end position="27"/>
    </location>
</feature>
<dbReference type="Proteomes" id="UP000235034">
    <property type="component" value="Unassembled WGS sequence"/>
</dbReference>
<evidence type="ECO:0008006" key="5">
    <source>
        <dbReference type="Google" id="ProtNLM"/>
    </source>
</evidence>
<evidence type="ECO:0000313" key="4">
    <source>
        <dbReference type="Proteomes" id="UP000235034"/>
    </source>
</evidence>
<organism evidence="3 4">
    <name type="scientific">Bifidobacterium parmae</name>
    <dbReference type="NCBI Taxonomy" id="361854"/>
    <lineage>
        <taxon>Bacteria</taxon>
        <taxon>Bacillati</taxon>
        <taxon>Actinomycetota</taxon>
        <taxon>Actinomycetes</taxon>
        <taxon>Bifidobacteriales</taxon>
        <taxon>Bifidobacteriaceae</taxon>
        <taxon>Bifidobacterium</taxon>
    </lineage>
</organism>
<accession>A0A2N5IW74</accession>
<evidence type="ECO:0000313" key="3">
    <source>
        <dbReference type="EMBL" id="PLS26213.1"/>
    </source>
</evidence>
<feature type="transmembrane region" description="Helical" evidence="2">
    <location>
        <begin position="35"/>
        <end position="59"/>
    </location>
</feature>
<gene>
    <name evidence="3" type="ORF">Uis4E_1788</name>
</gene>
<keyword evidence="2" id="KW-0472">Membrane</keyword>
<sequence length="330" mass="33688">MSEIKHDVSGLPPVPLPDGTQSDTIGATGRRRPKWLLPLAGAGLAVLLVAGGLGGYTVWSNHELAVAKTACAEASDRVRVAANRYNTLLDGEAAGLAKVKTSQVKDAKTIGTLVDRINEKTPDYEGCVADRKPDLDAAAAKLDKQADWYGKHTKSLKTAVKAVRDSKLAKTIDTANTLLKDSDGKVADGKTRDELAKAIRAKDETAIATASRKVTDSIDAKRKADEDARAKAEAEAQAAAQAAAAQQAAQASQSYSGGGYSYTGGGYANSGYSGGYSGGYSSSGGSTGGYTGGGTSSGGNTGSSATIAPPISGGHGCSSNCGTDDGWYHH</sequence>
<dbReference type="RefSeq" id="WP_165784936.1">
    <property type="nucleotide sequence ID" value="NZ_NMWT01000028.1"/>
</dbReference>
<name>A0A2N5IW74_9BIFI</name>